<organism evidence="2 3">
    <name type="scientific">Kocuria dechangensis</name>
    <dbReference type="NCBI Taxonomy" id="1176249"/>
    <lineage>
        <taxon>Bacteria</taxon>
        <taxon>Bacillati</taxon>
        <taxon>Actinomycetota</taxon>
        <taxon>Actinomycetes</taxon>
        <taxon>Micrococcales</taxon>
        <taxon>Micrococcaceae</taxon>
        <taxon>Kocuria</taxon>
    </lineage>
</organism>
<evidence type="ECO:0000313" key="2">
    <source>
        <dbReference type="EMBL" id="GGG68796.1"/>
    </source>
</evidence>
<keyword evidence="3" id="KW-1185">Reference proteome</keyword>
<feature type="compositionally biased region" description="Basic and acidic residues" evidence="1">
    <location>
        <begin position="10"/>
        <end position="37"/>
    </location>
</feature>
<proteinExistence type="predicted"/>
<dbReference type="Proteomes" id="UP000638848">
    <property type="component" value="Unassembled WGS sequence"/>
</dbReference>
<evidence type="ECO:0000256" key="1">
    <source>
        <dbReference type="SAM" id="MobiDB-lite"/>
    </source>
</evidence>
<feature type="region of interest" description="Disordered" evidence="1">
    <location>
        <begin position="1"/>
        <end position="37"/>
    </location>
</feature>
<dbReference type="RefSeq" id="WP_188539818.1">
    <property type="nucleotide sequence ID" value="NZ_BMEQ01000031.1"/>
</dbReference>
<evidence type="ECO:0000313" key="3">
    <source>
        <dbReference type="Proteomes" id="UP000638848"/>
    </source>
</evidence>
<protein>
    <submittedName>
        <fullName evidence="2">Uncharacterized protein</fullName>
    </submittedName>
</protein>
<sequence>MDKPSPTPEPEPHAHPERHPIPGDNTEESKLAAKRPHVERLKVVRTGARAATVYIGWPDSPGNPPTATTIYEQARAYAHATGREDHLLETSPMRVAVHLHTTAPELPGPSVEVLMDLSRLPKAGIETHFYGLEPTDETLDWFLDAVVAASWALAEGAST</sequence>
<reference evidence="2" key="2">
    <citation type="submission" date="2020-09" db="EMBL/GenBank/DDBJ databases">
        <authorList>
            <person name="Sun Q."/>
            <person name="Zhou Y."/>
        </authorList>
    </citation>
    <scope>NUCLEOTIDE SEQUENCE</scope>
    <source>
        <strain evidence="2">CGMCC 1.12187</strain>
    </source>
</reference>
<dbReference type="AlphaFoldDB" id="A0A917H652"/>
<gene>
    <name evidence="2" type="ORF">GCM10011374_36500</name>
</gene>
<dbReference type="EMBL" id="BMEQ01000031">
    <property type="protein sequence ID" value="GGG68796.1"/>
    <property type="molecule type" value="Genomic_DNA"/>
</dbReference>
<reference evidence="2" key="1">
    <citation type="journal article" date="2014" name="Int. J. Syst. Evol. Microbiol.">
        <title>Complete genome sequence of Corynebacterium casei LMG S-19264T (=DSM 44701T), isolated from a smear-ripened cheese.</title>
        <authorList>
            <consortium name="US DOE Joint Genome Institute (JGI-PGF)"/>
            <person name="Walter F."/>
            <person name="Albersmeier A."/>
            <person name="Kalinowski J."/>
            <person name="Ruckert C."/>
        </authorList>
    </citation>
    <scope>NUCLEOTIDE SEQUENCE</scope>
    <source>
        <strain evidence="2">CGMCC 1.12187</strain>
    </source>
</reference>
<comment type="caution">
    <text evidence="2">The sequence shown here is derived from an EMBL/GenBank/DDBJ whole genome shotgun (WGS) entry which is preliminary data.</text>
</comment>
<accession>A0A917H652</accession>
<name>A0A917H652_9MICC</name>